<dbReference type="FunFam" id="2.60.40.770:FF:000001">
    <property type="entry name" value="NPC intracellular cholesterol transporter 2"/>
    <property type="match status" value="1"/>
</dbReference>
<comment type="similarity">
    <text evidence="2">Belongs to the NPC2 family.</text>
</comment>
<dbReference type="EMBL" id="GHWJ01001419">
    <property type="protein sequence ID" value="NOV34156.1"/>
    <property type="molecule type" value="Transcribed_RNA"/>
</dbReference>
<dbReference type="GO" id="GO:0032934">
    <property type="term" value="F:sterol binding"/>
    <property type="evidence" value="ECO:0007669"/>
    <property type="project" value="InterPro"/>
</dbReference>
<organism evidence="8">
    <name type="scientific">Rhipicephalus microplus</name>
    <name type="common">Cattle tick</name>
    <name type="synonym">Boophilus microplus</name>
    <dbReference type="NCBI Taxonomy" id="6941"/>
    <lineage>
        <taxon>Eukaryota</taxon>
        <taxon>Metazoa</taxon>
        <taxon>Ecdysozoa</taxon>
        <taxon>Arthropoda</taxon>
        <taxon>Chelicerata</taxon>
        <taxon>Arachnida</taxon>
        <taxon>Acari</taxon>
        <taxon>Parasitiformes</taxon>
        <taxon>Ixodida</taxon>
        <taxon>Ixodoidea</taxon>
        <taxon>Ixodidae</taxon>
        <taxon>Rhipicephalinae</taxon>
        <taxon>Rhipicephalus</taxon>
        <taxon>Boophilus</taxon>
    </lineage>
</organism>
<feature type="domain" description="MD-2-related lipid-recognition" evidence="7">
    <location>
        <begin position="29"/>
        <end position="152"/>
    </location>
</feature>
<evidence type="ECO:0000256" key="5">
    <source>
        <dbReference type="ARBA" id="ARBA00023157"/>
    </source>
</evidence>
<dbReference type="SMART" id="SM00737">
    <property type="entry name" value="ML"/>
    <property type="match status" value="1"/>
</dbReference>
<dbReference type="PANTHER" id="PTHR11306:SF68">
    <property type="entry name" value="NPC INTRACELLULAR CHOLESTEROL TRANSPORTER 2"/>
    <property type="match status" value="1"/>
</dbReference>
<dbReference type="VEuPathDB" id="VectorBase:LOC119174738"/>
<keyword evidence="4 6" id="KW-0732">Signal</keyword>
<dbReference type="GO" id="GO:0005576">
    <property type="term" value="C:extracellular region"/>
    <property type="evidence" value="ECO:0007669"/>
    <property type="project" value="UniProtKB-SubCell"/>
</dbReference>
<keyword evidence="5" id="KW-1015">Disulfide bond</keyword>
<feature type="chain" id="PRO_5026799334" evidence="6">
    <location>
        <begin position="28"/>
        <end position="156"/>
    </location>
</feature>
<dbReference type="InterPro" id="IPR039670">
    <property type="entry name" value="NPC2-like"/>
</dbReference>
<dbReference type="Pfam" id="PF02221">
    <property type="entry name" value="E1_DerP2_DerF2"/>
    <property type="match status" value="1"/>
</dbReference>
<evidence type="ECO:0000256" key="4">
    <source>
        <dbReference type="ARBA" id="ARBA00022729"/>
    </source>
</evidence>
<dbReference type="CDD" id="cd00916">
    <property type="entry name" value="Npc2_like"/>
    <property type="match status" value="1"/>
</dbReference>
<dbReference type="InterPro" id="IPR033916">
    <property type="entry name" value="ML_Npc2-like"/>
</dbReference>
<evidence type="ECO:0000259" key="7">
    <source>
        <dbReference type="SMART" id="SM00737"/>
    </source>
</evidence>
<dbReference type="Gene3D" id="2.60.40.770">
    <property type="match status" value="1"/>
</dbReference>
<dbReference type="OrthoDB" id="4937502at2759"/>
<evidence type="ECO:0000256" key="1">
    <source>
        <dbReference type="ARBA" id="ARBA00004613"/>
    </source>
</evidence>
<feature type="signal peptide" evidence="6">
    <location>
        <begin position="1"/>
        <end position="27"/>
    </location>
</feature>
<keyword evidence="3" id="KW-0964">Secreted</keyword>
<evidence type="ECO:0000256" key="2">
    <source>
        <dbReference type="ARBA" id="ARBA00006370"/>
    </source>
</evidence>
<dbReference type="PANTHER" id="PTHR11306">
    <property type="entry name" value="NIEMANN PICK TYPE C2 PROTEIN NPC2-RELATED"/>
    <property type="match status" value="1"/>
</dbReference>
<name>A0A6M2CKY3_RHIMP</name>
<evidence type="ECO:0000256" key="6">
    <source>
        <dbReference type="SAM" id="SignalP"/>
    </source>
</evidence>
<dbReference type="SUPFAM" id="SSF81296">
    <property type="entry name" value="E set domains"/>
    <property type="match status" value="1"/>
</dbReference>
<dbReference type="AlphaFoldDB" id="A0A6M2CKY3"/>
<evidence type="ECO:0000313" key="8">
    <source>
        <dbReference type="EMBL" id="NOV34156.1"/>
    </source>
</evidence>
<evidence type="ECO:0000256" key="3">
    <source>
        <dbReference type="ARBA" id="ARBA00022525"/>
    </source>
</evidence>
<dbReference type="InterPro" id="IPR014756">
    <property type="entry name" value="Ig_E-set"/>
</dbReference>
<sequence>MTQRVPSAYRATFLVLLTTTLAGQCWAVWKSCSANNGQVLDLSVDTPCNKDRYILQKGTNVTLNVQFWSSVDSDQVKVRAHGFVMGMPVPLKMPNEDGCKDSGIECPVKNGEKYAYVQRFEVKPSYPKMSANLRWSLGDSNGGTVACVVLPVEIVE</sequence>
<proteinExistence type="inferred from homology"/>
<dbReference type="InterPro" id="IPR003172">
    <property type="entry name" value="ML_dom"/>
</dbReference>
<comment type="subcellular location">
    <subcellularLocation>
        <location evidence="1">Secreted</location>
    </subcellularLocation>
</comment>
<reference evidence="8" key="1">
    <citation type="submission" date="2019-09" db="EMBL/GenBank/DDBJ databases">
        <title>Organ-specific transcriptomic study of the physiology of the cattle tick, Rhipicephalus microplus.</title>
        <authorList>
            <person name="Tirloni L."/>
            <person name="Braz G."/>
            <person name="Gandara A.C.P."/>
            <person name="Sabadin G.A."/>
            <person name="da Silva R.M."/>
            <person name="Guizzo M.G."/>
            <person name="Machado J.A."/>
            <person name="Costa E.P."/>
            <person name="Gomes H.F."/>
            <person name="Moraes J."/>
            <person name="Mota M.B.S."/>
            <person name="Mesquita R.D."/>
            <person name="Alvarenga P.H."/>
            <person name="Alves F."/>
            <person name="Seixas A."/>
            <person name="da Fonseca R.N."/>
            <person name="Fogaca A."/>
            <person name="Logullo C."/>
            <person name="Tanaka A."/>
            <person name="Daffre S."/>
            <person name="Termignoni C."/>
            <person name="Vaz I.S.Jr."/>
            <person name="Oliveira P.L."/>
            <person name="Ribeiro J.M."/>
        </authorList>
    </citation>
    <scope>NUCLEOTIDE SEQUENCE</scope>
    <source>
        <strain evidence="8">Porto Alegre</strain>
    </source>
</reference>
<dbReference type="GO" id="GO:0032367">
    <property type="term" value="P:intracellular cholesterol transport"/>
    <property type="evidence" value="ECO:0007669"/>
    <property type="project" value="InterPro"/>
</dbReference>
<accession>A0A6M2CKY3</accession>
<protein>
    <submittedName>
        <fullName evidence="8">Putative ecdysteroid regulated 16 kDa protein</fullName>
    </submittedName>
</protein>